<name>A0A6V8KM43_9ACTN</name>
<dbReference type="Pfam" id="PF19493">
    <property type="entry name" value="Trypco1"/>
    <property type="match status" value="1"/>
</dbReference>
<gene>
    <name evidence="2" type="ORF">Phou_076810</name>
</gene>
<evidence type="ECO:0000259" key="1">
    <source>
        <dbReference type="Pfam" id="PF19493"/>
    </source>
</evidence>
<dbReference type="RefSeq" id="WP_173066064.1">
    <property type="nucleotide sequence ID" value="NZ_BAABGO010000087.1"/>
</dbReference>
<accession>A0A6V8KM43</accession>
<feature type="domain" description="Trypsin-co-occurring" evidence="1">
    <location>
        <begin position="8"/>
        <end position="102"/>
    </location>
</feature>
<comment type="caution">
    <text evidence="2">The sequence shown here is derived from an EMBL/GenBank/DDBJ whole genome shotgun (WGS) entry which is preliminary data.</text>
</comment>
<sequence length="107" mass="11119">MADFVEYTLDDGTVVVFESAEADLVSLHGGGMADTAEGGPLAAKLVGIAKTCGQIARAVGDELTPDELAVQLGVKIAGELNMWFFAKSQTEATITVTATWKRGLTAS</sequence>
<proteinExistence type="predicted"/>
<dbReference type="AlphaFoldDB" id="A0A6V8KM43"/>
<reference evidence="2 3" key="2">
    <citation type="submission" date="2020-03" db="EMBL/GenBank/DDBJ databases">
        <authorList>
            <person name="Ichikawa N."/>
            <person name="Kimura A."/>
            <person name="Kitahashi Y."/>
            <person name="Uohara A."/>
        </authorList>
    </citation>
    <scope>NUCLEOTIDE SEQUENCE [LARGE SCALE GENOMIC DNA]</scope>
    <source>
        <strain evidence="2 3">NBRC 108639</strain>
    </source>
</reference>
<reference evidence="2 3" key="1">
    <citation type="submission" date="2020-03" db="EMBL/GenBank/DDBJ databases">
        <title>Whole genome shotgun sequence of Phytohabitans houttuyneae NBRC 108639.</title>
        <authorList>
            <person name="Komaki H."/>
            <person name="Tamura T."/>
        </authorList>
    </citation>
    <scope>NUCLEOTIDE SEQUENCE [LARGE SCALE GENOMIC DNA]</scope>
    <source>
        <strain evidence="2 3">NBRC 108639</strain>
    </source>
</reference>
<protein>
    <recommendedName>
        <fullName evidence="1">Trypsin-co-occurring domain-containing protein</fullName>
    </recommendedName>
</protein>
<dbReference type="Proteomes" id="UP000482800">
    <property type="component" value="Unassembled WGS sequence"/>
</dbReference>
<dbReference type="EMBL" id="BLPF01000003">
    <property type="protein sequence ID" value="GFJ83501.1"/>
    <property type="molecule type" value="Genomic_DNA"/>
</dbReference>
<evidence type="ECO:0000313" key="2">
    <source>
        <dbReference type="EMBL" id="GFJ83501.1"/>
    </source>
</evidence>
<evidence type="ECO:0000313" key="3">
    <source>
        <dbReference type="Proteomes" id="UP000482800"/>
    </source>
</evidence>
<dbReference type="InterPro" id="IPR045794">
    <property type="entry name" value="Trypco1"/>
</dbReference>
<organism evidence="2 3">
    <name type="scientific">Phytohabitans houttuyneae</name>
    <dbReference type="NCBI Taxonomy" id="1076126"/>
    <lineage>
        <taxon>Bacteria</taxon>
        <taxon>Bacillati</taxon>
        <taxon>Actinomycetota</taxon>
        <taxon>Actinomycetes</taxon>
        <taxon>Micromonosporales</taxon>
        <taxon>Micromonosporaceae</taxon>
    </lineage>
</organism>
<keyword evidence="3" id="KW-1185">Reference proteome</keyword>
<dbReference type="NCBIfam" id="NF041216">
    <property type="entry name" value="CU044_2847_fam"/>
    <property type="match status" value="1"/>
</dbReference>